<dbReference type="InterPro" id="IPR059066">
    <property type="entry name" value="Ig_Tag1-like_5th"/>
</dbReference>
<dbReference type="SUPFAM" id="SSF117070">
    <property type="entry name" value="LEA14-like"/>
    <property type="match status" value="1"/>
</dbReference>
<evidence type="ECO:0000313" key="7">
    <source>
        <dbReference type="Proteomes" id="UP001296104"/>
    </source>
</evidence>
<dbReference type="AlphaFoldDB" id="A0AAI8YTX0"/>
<dbReference type="Pfam" id="PF26174">
    <property type="entry name" value="LEA-2_1"/>
    <property type="match status" value="1"/>
</dbReference>
<dbReference type="InterPro" id="IPR046368">
    <property type="entry name" value="Tag1"/>
</dbReference>
<feature type="region of interest" description="Disordered" evidence="1">
    <location>
        <begin position="575"/>
        <end position="604"/>
    </location>
</feature>
<proteinExistence type="predicted"/>
<dbReference type="PANTHER" id="PTHR35895">
    <property type="entry name" value="CHROMOSOME 16, WHOLE GENOME SHOTGUN SEQUENCE"/>
    <property type="match status" value="1"/>
</dbReference>
<feature type="compositionally biased region" description="Basic and acidic residues" evidence="1">
    <location>
        <begin position="9"/>
        <end position="22"/>
    </location>
</feature>
<dbReference type="Pfam" id="PF26153">
    <property type="entry name" value="LEA-2L_5"/>
    <property type="match status" value="1"/>
</dbReference>
<evidence type="ECO:0000256" key="1">
    <source>
        <dbReference type="SAM" id="MobiDB-lite"/>
    </source>
</evidence>
<dbReference type="Pfam" id="PF22786">
    <property type="entry name" value="Tag1_C"/>
    <property type="match status" value="1"/>
</dbReference>
<gene>
    <name evidence="6" type="ORF">LECACI_7A001921</name>
</gene>
<feature type="domain" description="Tag1 C-terminal" evidence="3">
    <location>
        <begin position="464"/>
        <end position="578"/>
    </location>
</feature>
<keyword evidence="2" id="KW-0472">Membrane</keyword>
<evidence type="ECO:0000259" key="3">
    <source>
        <dbReference type="Pfam" id="PF22786"/>
    </source>
</evidence>
<dbReference type="PANTHER" id="PTHR35895:SF3">
    <property type="entry name" value="PRE-RRNA PROCESSING PROTEIN"/>
    <property type="match status" value="1"/>
</dbReference>
<keyword evidence="2" id="KW-1133">Transmembrane helix</keyword>
<dbReference type="EMBL" id="CAVMBE010000008">
    <property type="protein sequence ID" value="CAK3867202.1"/>
    <property type="molecule type" value="Genomic_DNA"/>
</dbReference>
<dbReference type="Proteomes" id="UP001296104">
    <property type="component" value="Unassembled WGS sequence"/>
</dbReference>
<evidence type="ECO:0000259" key="4">
    <source>
        <dbReference type="Pfam" id="PF26150"/>
    </source>
</evidence>
<name>A0AAI8YTX0_9PEZI</name>
<keyword evidence="7" id="KW-1185">Reference proteome</keyword>
<comment type="caution">
    <text evidence="6">The sequence shown here is derived from an EMBL/GenBank/DDBJ whole genome shotgun (WGS) entry which is preliminary data.</text>
</comment>
<evidence type="ECO:0000259" key="5">
    <source>
        <dbReference type="Pfam" id="PF26153"/>
    </source>
</evidence>
<dbReference type="InterPro" id="IPR059065">
    <property type="entry name" value="Ig_Tag1-like_4th"/>
</dbReference>
<feature type="domain" description="Tag1-like fourth Ig-like" evidence="4">
    <location>
        <begin position="608"/>
        <end position="722"/>
    </location>
</feature>
<dbReference type="Pfam" id="PF26150">
    <property type="entry name" value="LEA-2_4"/>
    <property type="match status" value="1"/>
</dbReference>
<sequence length="873" mass="95283">MAASSGEPSRARQQEEDGRERDVEDEQSTEDTPLLGGTEEVVERNDRSRPQRQTSALSVFRRLRGSAAKSGRRRWPSLLALLLLCVLAVLIIVFAFIAPSAVEQYAQQAITFEPTSLSIDSFLDSGVRARIQGDFTMDASRVEKKSVRDMGRFCTYIAQWAETGPSELEVILPEYGNVLLGTAKVPGIKLYIRNGHTTRVDFLANLEPGDIDGIRRIANDWIDGRLGQLRVLGKAQVPLKSGLISLGRQSIQQEMAFADNDLPSMPGYEIKKLLFREVVDVDNGKAMAADVSLKVENDFPVDFEVPPLRFGILVDNCETSDDLIMLGDALTDGIHIQPKTDVELNVTGTVRRLPSVLTQDCPGTTKSPLDNLLGRYIRGKKNTVYVQGSDSPAPETPAWVTDIISEITVPVPVQGRTFGHLIKNFSLADTHFSLPNPWAEPGTPEADPRLSAKVKALVALPEEMNFNISVGRVRADANVFYKGKKLGRLDLTKWQDANSSRIDATPKEGPALMVQSQVEDAPLEIQDEDVFTDVIQALLFGKETVIMKVEAEVDVGVETALGEFAIRKIPADGQVPIKPFSPPSPSDPRKPGKPGLPPSMGNITDRVNPKLVDLRIVNTSETSWTIGATINATNPTNYSASIPYIDVHLLKNGSLLGHATARNLSITTGRNGNLQVVAHYEPSTLGGPKARAIGREMISQYISGWNTTITVQMHEQSFPSTPVLGRALSRFPIEVATPRIGGGGDGDDEDDGNTHFIRDSTMHLLSSSATFLLLSPLKHSTLYIEGLHAVAMYKGDEVGVIQYDEPFGVPPVSETPDQEGYLTDPLPVDWSFGSIGSERTIITNANSLRASGVDLVSFHLCVHIQTSTRFQAK</sequence>
<protein>
    <submittedName>
        <fullName evidence="6">Ribonucleoside-diphosphate reductase large chain</fullName>
    </submittedName>
</protein>
<dbReference type="InterPro" id="IPR055011">
    <property type="entry name" value="Tag1_C"/>
</dbReference>
<evidence type="ECO:0000256" key="2">
    <source>
        <dbReference type="SAM" id="Phobius"/>
    </source>
</evidence>
<evidence type="ECO:0000313" key="6">
    <source>
        <dbReference type="EMBL" id="CAK3867202.1"/>
    </source>
</evidence>
<feature type="region of interest" description="Disordered" evidence="1">
    <location>
        <begin position="1"/>
        <end position="53"/>
    </location>
</feature>
<accession>A0AAI8YTX0</accession>
<reference evidence="6" key="1">
    <citation type="submission" date="2023-11" db="EMBL/GenBank/DDBJ databases">
        <authorList>
            <person name="Alioto T."/>
            <person name="Alioto T."/>
            <person name="Gomez Garrido J."/>
        </authorList>
    </citation>
    <scope>NUCLEOTIDE SEQUENCE</scope>
</reference>
<feature type="transmembrane region" description="Helical" evidence="2">
    <location>
        <begin position="78"/>
        <end position="98"/>
    </location>
</feature>
<feature type="domain" description="Tag1-like fifth Ig-like" evidence="5">
    <location>
        <begin position="750"/>
        <end position="838"/>
    </location>
</feature>
<dbReference type="GO" id="GO:0000329">
    <property type="term" value="C:fungal-type vacuole membrane"/>
    <property type="evidence" value="ECO:0007669"/>
    <property type="project" value="InterPro"/>
</dbReference>
<organism evidence="6 7">
    <name type="scientific">Lecanosticta acicola</name>
    <dbReference type="NCBI Taxonomy" id="111012"/>
    <lineage>
        <taxon>Eukaryota</taxon>
        <taxon>Fungi</taxon>
        <taxon>Dikarya</taxon>
        <taxon>Ascomycota</taxon>
        <taxon>Pezizomycotina</taxon>
        <taxon>Dothideomycetes</taxon>
        <taxon>Dothideomycetidae</taxon>
        <taxon>Mycosphaerellales</taxon>
        <taxon>Mycosphaerellaceae</taxon>
        <taxon>Lecanosticta</taxon>
    </lineage>
</organism>
<keyword evidence="2" id="KW-0812">Transmembrane</keyword>